<dbReference type="RefSeq" id="WP_394472740.1">
    <property type="nucleotide sequence ID" value="NZ_JBIGHY010000010.1"/>
</dbReference>
<dbReference type="EMBL" id="JBIGHY010000010">
    <property type="protein sequence ID" value="MFG6416676.1"/>
    <property type="molecule type" value="Genomic_DNA"/>
</dbReference>
<dbReference type="InterPro" id="IPR018668">
    <property type="entry name" value="DNA-binding_VF530-like"/>
</dbReference>
<keyword evidence="2" id="KW-1185">Reference proteome</keyword>
<protein>
    <submittedName>
        <fullName evidence="1">VF530 family DNA-binding protein</fullName>
    </submittedName>
</protein>
<proteinExistence type="predicted"/>
<sequence>MNTTSKDPLHGLTLEAIVTALVEHFGWRELGERIAIKCFQVDPSVSSSLKFLRKTPWARAKVESLYLFMRREQARAAR</sequence>
<dbReference type="Pfam" id="PF09905">
    <property type="entry name" value="VF530"/>
    <property type="match status" value="1"/>
</dbReference>
<accession>A0ABW7ETA5</accession>
<organism evidence="1 2">
    <name type="scientific">Pelomonas dachongensis</name>
    <dbReference type="NCBI Taxonomy" id="3299029"/>
    <lineage>
        <taxon>Bacteria</taxon>
        <taxon>Pseudomonadati</taxon>
        <taxon>Pseudomonadota</taxon>
        <taxon>Betaproteobacteria</taxon>
        <taxon>Burkholderiales</taxon>
        <taxon>Sphaerotilaceae</taxon>
        <taxon>Roseateles</taxon>
    </lineage>
</organism>
<comment type="caution">
    <text evidence="1">The sequence shown here is derived from an EMBL/GenBank/DDBJ whole genome shotgun (WGS) entry which is preliminary data.</text>
</comment>
<reference evidence="1 2" key="1">
    <citation type="submission" date="2024-09" db="EMBL/GenBank/DDBJ databases">
        <title>Novel species of the genus Pelomonas and Roseateles isolated from streams.</title>
        <authorList>
            <person name="Lu H."/>
        </authorList>
    </citation>
    <scope>NUCLEOTIDE SEQUENCE [LARGE SCALE GENOMIC DNA]</scope>
    <source>
        <strain evidence="1 2">DC23W</strain>
    </source>
</reference>
<dbReference type="Proteomes" id="UP001606300">
    <property type="component" value="Unassembled WGS sequence"/>
</dbReference>
<gene>
    <name evidence="1" type="ORF">ACG02S_22525</name>
</gene>
<dbReference type="InterPro" id="IPR036361">
    <property type="entry name" value="SAP_dom_sf"/>
</dbReference>
<keyword evidence="1" id="KW-0238">DNA-binding</keyword>
<evidence type="ECO:0000313" key="2">
    <source>
        <dbReference type="Proteomes" id="UP001606300"/>
    </source>
</evidence>
<dbReference type="GO" id="GO:0003677">
    <property type="term" value="F:DNA binding"/>
    <property type="evidence" value="ECO:0007669"/>
    <property type="project" value="UniProtKB-KW"/>
</dbReference>
<dbReference type="Gene3D" id="1.10.720.30">
    <property type="entry name" value="SAP domain"/>
    <property type="match status" value="1"/>
</dbReference>
<evidence type="ECO:0000313" key="1">
    <source>
        <dbReference type="EMBL" id="MFG6416676.1"/>
    </source>
</evidence>
<name>A0ABW7ETA5_9BURK</name>